<dbReference type="RefSeq" id="WP_143093374.1">
    <property type="nucleotide sequence ID" value="NZ_FOQT01000003.1"/>
</dbReference>
<gene>
    <name evidence="1" type="ORF">SAMN05443292_2050</name>
</gene>
<evidence type="ECO:0000313" key="1">
    <source>
        <dbReference type="EMBL" id="SFI27590.1"/>
    </source>
</evidence>
<reference evidence="1" key="1">
    <citation type="submission" date="2016-10" db="EMBL/GenBank/DDBJ databases">
        <authorList>
            <person name="de Groot N.N."/>
        </authorList>
    </citation>
    <scope>NUCLEOTIDE SEQUENCE [LARGE SCALE GENOMIC DNA]</scope>
    <source>
        <strain evidence="1">DSM 26000</strain>
    </source>
</reference>
<keyword evidence="2" id="KW-1185">Reference proteome</keyword>
<evidence type="ECO:0008006" key="3">
    <source>
        <dbReference type="Google" id="ProtNLM"/>
    </source>
</evidence>
<dbReference type="AlphaFoldDB" id="A0A1I3GW50"/>
<protein>
    <recommendedName>
        <fullName evidence="3">TonB C-terminal domain-containing protein</fullName>
    </recommendedName>
</protein>
<dbReference type="EMBL" id="FOQT01000003">
    <property type="protein sequence ID" value="SFI27590.1"/>
    <property type="molecule type" value="Genomic_DNA"/>
</dbReference>
<sequence length="187" mass="21295">MRNTLALLFVLICGFMFSQISELSKIDKEVSNRYSKISKKDLRKFPEQSKLEMAKIEDYRNEEYRKVVANIQKDEIKVDLNSIEKNPTKSAEFEGGINEFRKLLANNFDTSILESGTGTLKTEIQFLVDEKGIPSNVEATGNSNLFSQVAIITLYRTLNNTKWKPAEKDGVAVKSVYKLPLTIQFSK</sequence>
<dbReference type="Proteomes" id="UP000198931">
    <property type="component" value="Unassembled WGS sequence"/>
</dbReference>
<dbReference type="Gene3D" id="3.30.1150.10">
    <property type="match status" value="1"/>
</dbReference>
<organism evidence="1 2">
    <name type="scientific">Halpernia frigidisoli</name>
    <dbReference type="NCBI Taxonomy" id="1125876"/>
    <lineage>
        <taxon>Bacteria</taxon>
        <taxon>Pseudomonadati</taxon>
        <taxon>Bacteroidota</taxon>
        <taxon>Flavobacteriia</taxon>
        <taxon>Flavobacteriales</taxon>
        <taxon>Weeksellaceae</taxon>
        <taxon>Chryseobacterium group</taxon>
        <taxon>Halpernia</taxon>
    </lineage>
</organism>
<evidence type="ECO:0000313" key="2">
    <source>
        <dbReference type="Proteomes" id="UP000198931"/>
    </source>
</evidence>
<dbReference type="OrthoDB" id="1095452at2"/>
<accession>A0A1I3GW50</accession>
<proteinExistence type="predicted"/>
<dbReference type="STRING" id="1125876.SAMN05443292_2050"/>
<name>A0A1I3GW50_9FLAO</name>